<keyword evidence="3" id="KW-1185">Reference proteome</keyword>
<feature type="compositionally biased region" description="Acidic residues" evidence="1">
    <location>
        <begin position="171"/>
        <end position="199"/>
    </location>
</feature>
<dbReference type="SUPFAM" id="SSF54403">
    <property type="entry name" value="Cystatin/monellin"/>
    <property type="match status" value="1"/>
</dbReference>
<comment type="caution">
    <text evidence="2">The sequence shown here is derived from an EMBL/GenBank/DDBJ whole genome shotgun (WGS) entry which is preliminary data.</text>
</comment>
<accession>A0A2U1LN90</accession>
<dbReference type="Proteomes" id="UP000245207">
    <property type="component" value="Unassembled WGS sequence"/>
</dbReference>
<dbReference type="AlphaFoldDB" id="A0A2U1LN90"/>
<reference evidence="2 3" key="1">
    <citation type="journal article" date="2018" name="Mol. Plant">
        <title>The genome of Artemisia annua provides insight into the evolution of Asteraceae family and artemisinin biosynthesis.</title>
        <authorList>
            <person name="Shen Q."/>
            <person name="Zhang L."/>
            <person name="Liao Z."/>
            <person name="Wang S."/>
            <person name="Yan T."/>
            <person name="Shi P."/>
            <person name="Liu M."/>
            <person name="Fu X."/>
            <person name="Pan Q."/>
            <person name="Wang Y."/>
            <person name="Lv Z."/>
            <person name="Lu X."/>
            <person name="Zhang F."/>
            <person name="Jiang W."/>
            <person name="Ma Y."/>
            <person name="Chen M."/>
            <person name="Hao X."/>
            <person name="Li L."/>
            <person name="Tang Y."/>
            <person name="Lv G."/>
            <person name="Zhou Y."/>
            <person name="Sun X."/>
            <person name="Brodelius P.E."/>
            <person name="Rose J.K.C."/>
            <person name="Tang K."/>
        </authorList>
    </citation>
    <scope>NUCLEOTIDE SEQUENCE [LARGE SCALE GENOMIC DNA]</scope>
    <source>
        <strain evidence="3">cv. Huhao1</strain>
        <tissue evidence="2">Leaf</tissue>
    </source>
</reference>
<evidence type="ECO:0000313" key="2">
    <source>
        <dbReference type="EMBL" id="PWA50458.1"/>
    </source>
</evidence>
<organism evidence="2 3">
    <name type="scientific">Artemisia annua</name>
    <name type="common">Sweet wormwood</name>
    <dbReference type="NCBI Taxonomy" id="35608"/>
    <lineage>
        <taxon>Eukaryota</taxon>
        <taxon>Viridiplantae</taxon>
        <taxon>Streptophyta</taxon>
        <taxon>Embryophyta</taxon>
        <taxon>Tracheophyta</taxon>
        <taxon>Spermatophyta</taxon>
        <taxon>Magnoliopsida</taxon>
        <taxon>eudicotyledons</taxon>
        <taxon>Gunneridae</taxon>
        <taxon>Pentapetalae</taxon>
        <taxon>asterids</taxon>
        <taxon>campanulids</taxon>
        <taxon>Asterales</taxon>
        <taxon>Asteraceae</taxon>
        <taxon>Asteroideae</taxon>
        <taxon>Anthemideae</taxon>
        <taxon>Artemisiinae</taxon>
        <taxon>Artemisia</taxon>
    </lineage>
</organism>
<feature type="region of interest" description="Disordered" evidence="1">
    <location>
        <begin position="166"/>
        <end position="201"/>
    </location>
</feature>
<proteinExistence type="predicted"/>
<sequence>MATGKLQPIIDKHVEELRGYSLFDPLALDGEQLAIWWQFLATDETVKACDEFRVRGSDKKVGEDVNPDDGIVRSLAKFAVDTFNKSYKLHVDGNTDAAMALTKCVECYYYKLTDNYYFYMKLEATSEKEQPGVYEVVVRCESADGSRTLTKFCFDREELDKILDALFPPEPDTDEDVPSTDSDTDEDVLSTESDTEEDVPLNRKEFYEASGMVAREWFFGKGFSGHDFYNPFSKDRCIRFDGAKPEKMM</sequence>
<evidence type="ECO:0000256" key="1">
    <source>
        <dbReference type="SAM" id="MobiDB-lite"/>
    </source>
</evidence>
<dbReference type="EMBL" id="PKPP01008525">
    <property type="protein sequence ID" value="PWA50458.1"/>
    <property type="molecule type" value="Genomic_DNA"/>
</dbReference>
<evidence type="ECO:0000313" key="3">
    <source>
        <dbReference type="Proteomes" id="UP000245207"/>
    </source>
</evidence>
<gene>
    <name evidence="2" type="ORF">CTI12_AA368600</name>
</gene>
<dbReference type="InterPro" id="IPR046350">
    <property type="entry name" value="Cystatin_sf"/>
</dbReference>
<protein>
    <submittedName>
        <fullName evidence="2">Uncharacterized protein</fullName>
    </submittedName>
</protein>
<name>A0A2U1LN90_ARTAN</name>
<dbReference type="Gene3D" id="3.10.450.10">
    <property type="match status" value="1"/>
</dbReference>